<name>A0A1H3ZT68_ALKAM</name>
<dbReference type="InterPro" id="IPR027396">
    <property type="entry name" value="DsrEFH-like"/>
</dbReference>
<organism evidence="1 2">
    <name type="scientific">Alkalimonas amylolytica</name>
    <dbReference type="NCBI Taxonomy" id="152573"/>
    <lineage>
        <taxon>Bacteria</taxon>
        <taxon>Pseudomonadati</taxon>
        <taxon>Pseudomonadota</taxon>
        <taxon>Gammaproteobacteria</taxon>
        <taxon>Alkalimonas</taxon>
    </lineage>
</organism>
<dbReference type="SUPFAM" id="SSF75169">
    <property type="entry name" value="DsrEFH-like"/>
    <property type="match status" value="1"/>
</dbReference>
<dbReference type="Pfam" id="PF04077">
    <property type="entry name" value="DsrH"/>
    <property type="match status" value="1"/>
</dbReference>
<dbReference type="GO" id="GO:0005737">
    <property type="term" value="C:cytoplasm"/>
    <property type="evidence" value="ECO:0007669"/>
    <property type="project" value="InterPro"/>
</dbReference>
<gene>
    <name evidence="1" type="ORF">SAMN04488051_102338</name>
</gene>
<dbReference type="OrthoDB" id="6183100at2"/>
<dbReference type="EMBL" id="FNRM01000002">
    <property type="protein sequence ID" value="SEA26611.1"/>
    <property type="molecule type" value="Genomic_DNA"/>
</dbReference>
<evidence type="ECO:0000313" key="2">
    <source>
        <dbReference type="Proteomes" id="UP000198773"/>
    </source>
</evidence>
<keyword evidence="2" id="KW-1185">Reference proteome</keyword>
<dbReference type="InterPro" id="IPR007215">
    <property type="entry name" value="Sulphur_relay_TusB/DsrH"/>
</dbReference>
<dbReference type="STRING" id="152573.SAMN04488051_102338"/>
<reference evidence="1 2" key="1">
    <citation type="submission" date="2016-10" db="EMBL/GenBank/DDBJ databases">
        <authorList>
            <person name="de Groot N.N."/>
        </authorList>
    </citation>
    <scope>NUCLEOTIDE SEQUENCE [LARGE SCALE GENOMIC DNA]</scope>
    <source>
        <strain evidence="1 2">CGMCC 1.3430</strain>
    </source>
</reference>
<accession>A0A1H3ZT68</accession>
<dbReference type="AlphaFoldDB" id="A0A1H3ZT68"/>
<dbReference type="GO" id="GO:0002143">
    <property type="term" value="P:tRNA wobble position uridine thiolation"/>
    <property type="evidence" value="ECO:0007669"/>
    <property type="project" value="InterPro"/>
</dbReference>
<dbReference type="Proteomes" id="UP000198773">
    <property type="component" value="Unassembled WGS sequence"/>
</dbReference>
<dbReference type="Gene3D" id="3.40.1260.10">
    <property type="entry name" value="DsrEFH-like"/>
    <property type="match status" value="1"/>
</dbReference>
<protein>
    <submittedName>
        <fullName evidence="1">Sulfur relay protein TusB/DsrH</fullName>
    </submittedName>
</protein>
<proteinExistence type="predicted"/>
<dbReference type="RefSeq" id="WP_091340578.1">
    <property type="nucleotide sequence ID" value="NZ_FNRM01000002.1"/>
</dbReference>
<evidence type="ECO:0000313" key="1">
    <source>
        <dbReference type="EMBL" id="SEA26611.1"/>
    </source>
</evidence>
<sequence>MKLVHWIYPELPSQTLLAQLQPQDVLLLRQDGCYGLALPWPELPCRLLVLTTDLHARGLSLRTPWQAIDDTSWVELAAQASQVVLWPK</sequence>